<evidence type="ECO:0000313" key="2">
    <source>
        <dbReference type="EMBL" id="ACZ89491.1"/>
    </source>
</evidence>
<dbReference type="EMBL" id="CP001814">
    <property type="protein sequence ID" value="ACZ89491.1"/>
    <property type="molecule type" value="Genomic_DNA"/>
</dbReference>
<dbReference type="AlphaFoldDB" id="D2B5I6"/>
<protein>
    <submittedName>
        <fullName evidence="2">Uncharacterized protein</fullName>
    </submittedName>
</protein>
<reference evidence="2 3" key="1">
    <citation type="journal article" date="2010" name="Stand. Genomic Sci.">
        <title>Complete genome sequence of Streptosporangium roseum type strain (NI 9100).</title>
        <authorList>
            <person name="Nolan M."/>
            <person name="Sikorski J."/>
            <person name="Jando M."/>
            <person name="Lucas S."/>
            <person name="Lapidus A."/>
            <person name="Glavina Del Rio T."/>
            <person name="Chen F."/>
            <person name="Tice H."/>
            <person name="Pitluck S."/>
            <person name="Cheng J.F."/>
            <person name="Chertkov O."/>
            <person name="Sims D."/>
            <person name="Meincke L."/>
            <person name="Brettin T."/>
            <person name="Han C."/>
            <person name="Detter J.C."/>
            <person name="Bruce D."/>
            <person name="Goodwin L."/>
            <person name="Land M."/>
            <person name="Hauser L."/>
            <person name="Chang Y.J."/>
            <person name="Jeffries C.D."/>
            <person name="Ivanova N."/>
            <person name="Mavromatis K."/>
            <person name="Mikhailova N."/>
            <person name="Chen A."/>
            <person name="Palaniappan K."/>
            <person name="Chain P."/>
            <person name="Rohde M."/>
            <person name="Goker M."/>
            <person name="Bristow J."/>
            <person name="Eisen J.A."/>
            <person name="Markowitz V."/>
            <person name="Hugenholtz P."/>
            <person name="Kyrpides N.C."/>
            <person name="Klenk H.P."/>
        </authorList>
    </citation>
    <scope>NUCLEOTIDE SEQUENCE [LARGE SCALE GENOMIC DNA]</scope>
    <source>
        <strain evidence="3">ATCC 12428 / DSM 43021 / JCM 3005 / NI 9100</strain>
    </source>
</reference>
<keyword evidence="3" id="KW-1185">Reference proteome</keyword>
<sequence length="86" mass="8929">MTFSRRSHQPPLYATPAVVTAGRGDGTAPTGSPPRARGGMARRPETGGQASTSSPGSCPKSTTAQGVIRENPSWTLNVLLHTGTRK</sequence>
<evidence type="ECO:0000256" key="1">
    <source>
        <dbReference type="SAM" id="MobiDB-lite"/>
    </source>
</evidence>
<organism evidence="2 3">
    <name type="scientific">Streptosporangium roseum (strain ATCC 12428 / DSM 43021 / JCM 3005 / KCTC 9067 / NCIMB 10171 / NRRL 2505 / NI 9100)</name>
    <dbReference type="NCBI Taxonomy" id="479432"/>
    <lineage>
        <taxon>Bacteria</taxon>
        <taxon>Bacillati</taxon>
        <taxon>Actinomycetota</taxon>
        <taxon>Actinomycetes</taxon>
        <taxon>Streptosporangiales</taxon>
        <taxon>Streptosporangiaceae</taxon>
        <taxon>Streptosporangium</taxon>
    </lineage>
</organism>
<dbReference type="HOGENOM" id="CLU_2496650_0_0_11"/>
<dbReference type="Proteomes" id="UP000002029">
    <property type="component" value="Chromosome"/>
</dbReference>
<evidence type="ECO:0000313" key="3">
    <source>
        <dbReference type="Proteomes" id="UP000002029"/>
    </source>
</evidence>
<dbReference type="KEGG" id="sro:Sros_6782"/>
<gene>
    <name evidence="2" type="ordered locus">Sros_6782</name>
</gene>
<feature type="compositionally biased region" description="Polar residues" evidence="1">
    <location>
        <begin position="48"/>
        <end position="65"/>
    </location>
</feature>
<accession>D2B5I6</accession>
<feature type="region of interest" description="Disordered" evidence="1">
    <location>
        <begin position="1"/>
        <end position="70"/>
    </location>
</feature>
<proteinExistence type="predicted"/>
<dbReference type="STRING" id="479432.Sros_6782"/>
<name>D2B5I6_STRRD</name>